<feature type="compositionally biased region" description="Polar residues" evidence="5">
    <location>
        <begin position="148"/>
        <end position="157"/>
    </location>
</feature>
<dbReference type="GeneID" id="13443688"/>
<keyword evidence="2 4" id="KW-0808">Transferase</keyword>
<dbReference type="RefSeq" id="XP_003883993.1">
    <property type="nucleotide sequence ID" value="XM_003883944.1"/>
</dbReference>
<protein>
    <recommendedName>
        <fullName evidence="4">Kinase</fullName>
        <ecNumber evidence="4">2.7.-.-</ecNumber>
    </recommendedName>
</protein>
<dbReference type="Pfam" id="PF03770">
    <property type="entry name" value="IPK"/>
    <property type="match status" value="1"/>
</dbReference>
<dbReference type="PANTHER" id="PTHR12400">
    <property type="entry name" value="INOSITOL POLYPHOSPHATE KINASE"/>
    <property type="match status" value="1"/>
</dbReference>
<feature type="compositionally biased region" description="Polar residues" evidence="5">
    <location>
        <begin position="172"/>
        <end position="182"/>
    </location>
</feature>
<feature type="region of interest" description="Disordered" evidence="5">
    <location>
        <begin position="98"/>
        <end position="186"/>
    </location>
</feature>
<dbReference type="GO" id="GO:0046854">
    <property type="term" value="P:phosphatidylinositol phosphate biosynthetic process"/>
    <property type="evidence" value="ECO:0007669"/>
    <property type="project" value="TreeGrafter"/>
</dbReference>
<keyword evidence="3 4" id="KW-0418">Kinase</keyword>
<dbReference type="VEuPathDB" id="ToxoDB:NCLIV_0374"/>
<dbReference type="InterPro" id="IPR038286">
    <property type="entry name" value="IPK_sf"/>
</dbReference>
<dbReference type="Gene3D" id="3.30.470.160">
    <property type="entry name" value="Inositol polyphosphate kinase"/>
    <property type="match status" value="1"/>
</dbReference>
<dbReference type="OMA" id="MAFCGLS"/>
<evidence type="ECO:0000256" key="3">
    <source>
        <dbReference type="ARBA" id="ARBA00022777"/>
    </source>
</evidence>
<dbReference type="AlphaFoldDB" id="F0VJQ0"/>
<keyword evidence="8" id="KW-1185">Reference proteome</keyword>
<comment type="similarity">
    <text evidence="1 4">Belongs to the inositol phosphokinase (IPK) family.</text>
</comment>
<dbReference type="GO" id="GO:0000828">
    <property type="term" value="F:inositol hexakisphosphate kinase activity"/>
    <property type="evidence" value="ECO:0007669"/>
    <property type="project" value="TreeGrafter"/>
</dbReference>
<accession>F0VJQ0</accession>
<sequence length="450" mass="48229">MEDWMTAELAAGPCPQDKGGCAAGFFCSGHVDSSGSQAGTQPTGSEIKAGTWQATLAGGHAKNFRFSRDGLYITKRTHTREIEFYRWIYDLAGTPLPQNPSVHDESDLPNTQQSEPGSRHGKASGAASPTPASDEASGANEQPCLQRLISTDRSSASPRLDKSGKTEEASLMSKNGFSQNEWPPNAKRIDTENQARALKPWIPGVVCASVARAGDVPDSSGGSAESNEPEKGDTGGDGRKRGILVLANILHGMRWPVVVDLKMGTRTYRDEASPEKRERAKRYAEERGSASVGMAFCGLSAHRQDGTVVTVDGGSRAPRDCQHPRRLEDFVKVLQAFLSFVGLEKRRKDIGASLLLQLGELELALENLTIANFYGSSILLAYDAAAAEDSSDLCGRADAPPTKAQVKIVDFAHVTMMPKEPDLNGFLFGLRNLKSALQQAVASSVRGGVL</sequence>
<evidence type="ECO:0000313" key="6">
    <source>
        <dbReference type="EMBL" id="CBZ53961.1"/>
    </source>
</evidence>
<organism evidence="6 8">
    <name type="scientific">Neospora caninum (strain Liverpool)</name>
    <dbReference type="NCBI Taxonomy" id="572307"/>
    <lineage>
        <taxon>Eukaryota</taxon>
        <taxon>Sar</taxon>
        <taxon>Alveolata</taxon>
        <taxon>Apicomplexa</taxon>
        <taxon>Conoidasida</taxon>
        <taxon>Coccidia</taxon>
        <taxon>Eucoccidiorida</taxon>
        <taxon>Eimeriorina</taxon>
        <taxon>Sarcocystidae</taxon>
        <taxon>Neospora</taxon>
    </lineage>
</organism>
<dbReference type="EMBL" id="FR823390">
    <property type="protein sequence ID" value="CBZ53961.1"/>
    <property type="molecule type" value="Genomic_DNA"/>
</dbReference>
<dbReference type="GO" id="GO:0005634">
    <property type="term" value="C:nucleus"/>
    <property type="evidence" value="ECO:0007669"/>
    <property type="project" value="TreeGrafter"/>
</dbReference>
<proteinExistence type="inferred from homology"/>
<dbReference type="InterPro" id="IPR005522">
    <property type="entry name" value="IPK"/>
</dbReference>
<evidence type="ECO:0000256" key="1">
    <source>
        <dbReference type="ARBA" id="ARBA00007374"/>
    </source>
</evidence>
<dbReference type="eggNOG" id="KOG1620">
    <property type="taxonomic scope" value="Eukaryota"/>
</dbReference>
<reference evidence="7" key="4">
    <citation type="journal article" date="2015" name="PLoS ONE">
        <title>Comprehensive Evaluation of Toxoplasma gondii VEG and Neospora caninum LIV Genomes with Tachyzoite Stage Transcriptome and Proteome Defines Novel Transcript Features.</title>
        <authorList>
            <person name="Ramaprasad A."/>
            <person name="Mourier T."/>
            <person name="Naeem R."/>
            <person name="Malas T.B."/>
            <person name="Moussa E."/>
            <person name="Panigrahi A."/>
            <person name="Vermont S.J."/>
            <person name="Otto T.D."/>
            <person name="Wastling J."/>
            <person name="Pain A."/>
        </authorList>
    </citation>
    <scope>NUCLEOTIDE SEQUENCE</scope>
    <source>
        <strain evidence="7">Liverpool</strain>
    </source>
</reference>
<evidence type="ECO:0000256" key="4">
    <source>
        <dbReference type="RuleBase" id="RU363090"/>
    </source>
</evidence>
<dbReference type="OrthoDB" id="424012at2759"/>
<dbReference type="EC" id="2.7.-.-" evidence="4"/>
<dbReference type="SUPFAM" id="SSF56104">
    <property type="entry name" value="SAICAR synthase-like"/>
    <property type="match status" value="1"/>
</dbReference>
<dbReference type="Proteomes" id="UP000007494">
    <property type="component" value="Chromosome VIII"/>
</dbReference>
<evidence type="ECO:0000256" key="5">
    <source>
        <dbReference type="SAM" id="MobiDB-lite"/>
    </source>
</evidence>
<feature type="compositionally biased region" description="Basic and acidic residues" evidence="5">
    <location>
        <begin position="159"/>
        <end position="168"/>
    </location>
</feature>
<dbReference type="PANTHER" id="PTHR12400:SF21">
    <property type="entry name" value="KINASE"/>
    <property type="match status" value="1"/>
</dbReference>
<reference evidence="8" key="3">
    <citation type="journal article" date="2012" name="PLoS Pathog.">
        <title>Comparative genomics of the apicomplexan parasites Toxoplasma gondii and Neospora caninum: Coccidia differing in host range and transmission strategy.</title>
        <authorList>
            <person name="Reid A.J."/>
            <person name="Vermont S.J."/>
            <person name="Cotton J.A."/>
            <person name="Harris D."/>
            <person name="Hill-Cawthorne G.A."/>
            <person name="Konen-Waisman S."/>
            <person name="Latham S.M."/>
            <person name="Mourier T."/>
            <person name="Norton R."/>
            <person name="Quail M.A."/>
            <person name="Sanders M."/>
            <person name="Shanmugam D."/>
            <person name="Sohal A."/>
            <person name="Wasmuth J.D."/>
            <person name="Brunk B."/>
            <person name="Grigg M.E."/>
            <person name="Howard J.C."/>
            <person name="Parkinson J."/>
            <person name="Roos D.S."/>
            <person name="Trees A.J."/>
            <person name="Berriman M."/>
            <person name="Pain A."/>
            <person name="Wastling J.M."/>
        </authorList>
    </citation>
    <scope>NUCLEOTIDE SEQUENCE [LARGE SCALE GENOMIC DNA]</scope>
    <source>
        <strain evidence="8">Liverpool</strain>
    </source>
</reference>
<dbReference type="InParanoid" id="F0VJQ0"/>
<reference evidence="6" key="1">
    <citation type="submission" date="2011-02" db="EMBL/GenBank/DDBJ databases">
        <authorList>
            <person name="Aslett M."/>
        </authorList>
    </citation>
    <scope>NUCLEOTIDE SEQUENCE</scope>
    <source>
        <strain evidence="6">Liverpool</strain>
    </source>
</reference>
<evidence type="ECO:0000313" key="8">
    <source>
        <dbReference type="Proteomes" id="UP000007494"/>
    </source>
</evidence>
<evidence type="ECO:0000256" key="2">
    <source>
        <dbReference type="ARBA" id="ARBA00022679"/>
    </source>
</evidence>
<dbReference type="EMBL" id="LN714483">
    <property type="protein sequence ID" value="CEL67962.1"/>
    <property type="molecule type" value="Genomic_DNA"/>
</dbReference>
<feature type="region of interest" description="Disordered" evidence="5">
    <location>
        <begin position="213"/>
        <end position="239"/>
    </location>
</feature>
<dbReference type="GO" id="GO:0005737">
    <property type="term" value="C:cytoplasm"/>
    <property type="evidence" value="ECO:0007669"/>
    <property type="project" value="TreeGrafter"/>
</dbReference>
<reference evidence="6" key="2">
    <citation type="submission" date="2011-03" db="EMBL/GenBank/DDBJ databases">
        <title>Comparative genomics and transcriptomics of Neospora caninum and Toxoplasma gondii.</title>
        <authorList>
            <person name="Reid A.J."/>
            <person name="Sohal A."/>
            <person name="Harris D."/>
            <person name="Quail M."/>
            <person name="Sanders M."/>
            <person name="Berriman M."/>
            <person name="Wastling J.M."/>
            <person name="Pain A."/>
        </authorList>
    </citation>
    <scope>NUCLEOTIDE SEQUENCE</scope>
    <source>
        <strain evidence="6">Liverpool</strain>
    </source>
</reference>
<gene>
    <name evidence="7" type="ORF">BN1204_037430</name>
    <name evidence="6" type="ORF">NCLIV_0374</name>
</gene>
<evidence type="ECO:0000313" key="7">
    <source>
        <dbReference type="EMBL" id="CEL67962.1"/>
    </source>
</evidence>
<name>F0VJQ0_NEOCL</name>
<dbReference type="GO" id="GO:0032958">
    <property type="term" value="P:inositol phosphate biosynthetic process"/>
    <property type="evidence" value="ECO:0007669"/>
    <property type="project" value="InterPro"/>
</dbReference>
<feature type="compositionally biased region" description="Basic and acidic residues" evidence="5">
    <location>
        <begin position="228"/>
        <end position="239"/>
    </location>
</feature>